<reference evidence="2" key="1">
    <citation type="journal article" date="2024" name="Proc. Natl. Acad. Sci. U.S.A.">
        <title>Extraordinary preservation of gene collinearity over three hundred million years revealed in homosporous lycophytes.</title>
        <authorList>
            <person name="Li C."/>
            <person name="Wickell D."/>
            <person name="Kuo L.Y."/>
            <person name="Chen X."/>
            <person name="Nie B."/>
            <person name="Liao X."/>
            <person name="Peng D."/>
            <person name="Ji J."/>
            <person name="Jenkins J."/>
            <person name="Williams M."/>
            <person name="Shu S."/>
            <person name="Plott C."/>
            <person name="Barry K."/>
            <person name="Rajasekar S."/>
            <person name="Grimwood J."/>
            <person name="Han X."/>
            <person name="Sun S."/>
            <person name="Hou Z."/>
            <person name="He W."/>
            <person name="Dai G."/>
            <person name="Sun C."/>
            <person name="Schmutz J."/>
            <person name="Leebens-Mack J.H."/>
            <person name="Li F.W."/>
            <person name="Wang L."/>
        </authorList>
    </citation>
    <scope>NUCLEOTIDE SEQUENCE [LARGE SCALE GENOMIC DNA]</scope>
    <source>
        <strain evidence="2">cv. PW_Plant_1</strain>
    </source>
</reference>
<accession>A0ACC2AHG5</accession>
<sequence>MSDRHHRPASPSIASSSRRIVGSTAGAAAGGPSDSLPIEFLEAVAVDMAIKVATENGPLAAGRALVDMFLVCSYWRNVSASENLWEILCNCLWDSRERQIEISWRAKFVRFHATLSNFRQGKARYLTLQMEEDDDEDFSVIRRCTCLALSNEFLAAGFYDGAVRIFDTCTGSCICTLRHEQDYVFGLYSSAIAGLCLDNKEVVYASVRGSLLTGDIGTKKCTSVYSGNVIEDGALISFAGSKTWWVGLYAGSPGQSIRIWSSETRELLYRGGNLLDDDAMLGWRTFIELADHFGKVRIVNDTLLLAASRTKLTIIDLETHGTIVNVEWHQQITIGALDVACNRLLTVAMYEAAQILRIPALDELCKLEHVLAADDYTKLIGTMNSRHALLTSDPGFLNVWDALTGTHLYAFREQVKGIHDLVANDMFVAACSRDSTVHFWDFTAPRSPH</sequence>
<name>A0ACC2AHG5_DIPCM</name>
<dbReference type="Proteomes" id="UP001162992">
    <property type="component" value="Chromosome 21"/>
</dbReference>
<evidence type="ECO:0000313" key="2">
    <source>
        <dbReference type="Proteomes" id="UP001162992"/>
    </source>
</evidence>
<gene>
    <name evidence="1" type="ORF">O6H91_21G008200</name>
</gene>
<evidence type="ECO:0000313" key="1">
    <source>
        <dbReference type="EMBL" id="KAJ7517008.1"/>
    </source>
</evidence>
<protein>
    <submittedName>
        <fullName evidence="1">Uncharacterized protein</fullName>
    </submittedName>
</protein>
<proteinExistence type="predicted"/>
<keyword evidence="2" id="KW-1185">Reference proteome</keyword>
<dbReference type="EMBL" id="CM055112">
    <property type="protein sequence ID" value="KAJ7517008.1"/>
    <property type="molecule type" value="Genomic_DNA"/>
</dbReference>
<comment type="caution">
    <text evidence="1">The sequence shown here is derived from an EMBL/GenBank/DDBJ whole genome shotgun (WGS) entry which is preliminary data.</text>
</comment>
<organism evidence="1 2">
    <name type="scientific">Diphasiastrum complanatum</name>
    <name type="common">Issler's clubmoss</name>
    <name type="synonym">Lycopodium complanatum</name>
    <dbReference type="NCBI Taxonomy" id="34168"/>
    <lineage>
        <taxon>Eukaryota</taxon>
        <taxon>Viridiplantae</taxon>
        <taxon>Streptophyta</taxon>
        <taxon>Embryophyta</taxon>
        <taxon>Tracheophyta</taxon>
        <taxon>Lycopodiopsida</taxon>
        <taxon>Lycopodiales</taxon>
        <taxon>Lycopodiaceae</taxon>
        <taxon>Lycopodioideae</taxon>
        <taxon>Diphasiastrum</taxon>
    </lineage>
</organism>